<dbReference type="InterPro" id="IPR023459">
    <property type="entry name" value="Tscrpt_elong_fac_GreA/B_fam"/>
</dbReference>
<evidence type="ECO:0000256" key="3">
    <source>
        <dbReference type="ARBA" id="ARBA00023163"/>
    </source>
</evidence>
<proteinExistence type="inferred from homology"/>
<dbReference type="GO" id="GO:0003677">
    <property type="term" value="F:DNA binding"/>
    <property type="evidence" value="ECO:0007669"/>
    <property type="project" value="InterPro"/>
</dbReference>
<comment type="similarity">
    <text evidence="1">Belongs to the GreA/GreB family.</text>
</comment>
<evidence type="ECO:0000256" key="4">
    <source>
        <dbReference type="SAM" id="Coils"/>
    </source>
</evidence>
<accession>A0A0G0Q5K5</accession>
<gene>
    <name evidence="7" type="ORF">UT34_C0002G0197</name>
</gene>
<evidence type="ECO:0000256" key="2">
    <source>
        <dbReference type="ARBA" id="ARBA00023015"/>
    </source>
</evidence>
<reference evidence="7 8" key="1">
    <citation type="journal article" date="2015" name="Nature">
        <title>rRNA introns, odd ribosomes, and small enigmatic genomes across a large radiation of phyla.</title>
        <authorList>
            <person name="Brown C.T."/>
            <person name="Hug L.A."/>
            <person name="Thomas B.C."/>
            <person name="Sharon I."/>
            <person name="Castelle C.J."/>
            <person name="Singh A."/>
            <person name="Wilkins M.J."/>
            <person name="Williams K.H."/>
            <person name="Banfield J.F."/>
        </authorList>
    </citation>
    <scope>NUCLEOTIDE SEQUENCE [LARGE SCALE GENOMIC DNA]</scope>
</reference>
<sequence length="155" mass="17618">MIFGRKYKITSQKKKDLEKELNKLETKGRSEIADRLDFIRQQPSDEDDYPFADVLDDKEYLEKRISEIRSILSNSQIIDDLSKHSVVEVGSKVKVGFEGFEEEYLIVSSVEADPLSKKISDESPVGKSLLGAKVGDTIEVQLGHLQKQFRILNIS</sequence>
<dbReference type="PIRSF" id="PIRSF006092">
    <property type="entry name" value="GreA_GreB"/>
    <property type="match status" value="1"/>
</dbReference>
<name>A0A0G0Q5K5_9BACT</name>
<evidence type="ECO:0000256" key="1">
    <source>
        <dbReference type="ARBA" id="ARBA00008213"/>
    </source>
</evidence>
<keyword evidence="3" id="KW-0804">Transcription</keyword>
<dbReference type="Pfam" id="PF03449">
    <property type="entry name" value="GreA_GreB_N"/>
    <property type="match status" value="1"/>
</dbReference>
<dbReference type="PANTHER" id="PTHR30437">
    <property type="entry name" value="TRANSCRIPTION ELONGATION FACTOR GREA"/>
    <property type="match status" value="1"/>
</dbReference>
<dbReference type="GO" id="GO:0003746">
    <property type="term" value="F:translation elongation factor activity"/>
    <property type="evidence" value="ECO:0007669"/>
    <property type="project" value="UniProtKB-KW"/>
</dbReference>
<dbReference type="AlphaFoldDB" id="A0A0G0Q5K5"/>
<dbReference type="InterPro" id="IPR001437">
    <property type="entry name" value="Tscrpt_elong_fac_GreA/B_C"/>
</dbReference>
<dbReference type="InterPro" id="IPR018151">
    <property type="entry name" value="TF_GreA/GreB_CS"/>
</dbReference>
<dbReference type="PROSITE" id="PS00830">
    <property type="entry name" value="GREAB_2"/>
    <property type="match status" value="1"/>
</dbReference>
<keyword evidence="7" id="KW-0648">Protein biosynthesis</keyword>
<evidence type="ECO:0000259" key="5">
    <source>
        <dbReference type="Pfam" id="PF01272"/>
    </source>
</evidence>
<feature type="domain" description="Transcription elongation factor GreA/GreB C-terminal" evidence="5">
    <location>
        <begin position="84"/>
        <end position="155"/>
    </location>
</feature>
<evidence type="ECO:0000313" key="7">
    <source>
        <dbReference type="EMBL" id="KKR05690.1"/>
    </source>
</evidence>
<dbReference type="InterPro" id="IPR036805">
    <property type="entry name" value="Tscrpt_elong_fac_GreA/B_N_sf"/>
</dbReference>
<dbReference type="GO" id="GO:0070063">
    <property type="term" value="F:RNA polymerase binding"/>
    <property type="evidence" value="ECO:0007669"/>
    <property type="project" value="InterPro"/>
</dbReference>
<dbReference type="Gene3D" id="3.10.50.30">
    <property type="entry name" value="Transcription elongation factor, GreA/GreB, C-terminal domain"/>
    <property type="match status" value="1"/>
</dbReference>
<evidence type="ECO:0000313" key="8">
    <source>
        <dbReference type="Proteomes" id="UP000034799"/>
    </source>
</evidence>
<dbReference type="Gene3D" id="1.10.287.180">
    <property type="entry name" value="Transcription elongation factor, GreA/GreB, N-terminal domain"/>
    <property type="match status" value="1"/>
</dbReference>
<organism evidence="7 8">
    <name type="scientific">candidate division WS6 bacterium GW2011_GWF2_39_15</name>
    <dbReference type="NCBI Taxonomy" id="1619100"/>
    <lineage>
        <taxon>Bacteria</taxon>
        <taxon>Candidatus Dojkabacteria</taxon>
    </lineage>
</organism>
<dbReference type="EMBL" id="LBWK01000002">
    <property type="protein sequence ID" value="KKR05690.1"/>
    <property type="molecule type" value="Genomic_DNA"/>
</dbReference>
<dbReference type="Pfam" id="PF01272">
    <property type="entry name" value="GreA_GreB"/>
    <property type="match status" value="1"/>
</dbReference>
<comment type="caution">
    <text evidence="7">The sequence shown here is derived from an EMBL/GenBank/DDBJ whole genome shotgun (WGS) entry which is preliminary data.</text>
</comment>
<dbReference type="SUPFAM" id="SSF54534">
    <property type="entry name" value="FKBP-like"/>
    <property type="match status" value="1"/>
</dbReference>
<keyword evidence="2" id="KW-0805">Transcription regulation</keyword>
<dbReference type="Proteomes" id="UP000034799">
    <property type="component" value="Unassembled WGS sequence"/>
</dbReference>
<evidence type="ECO:0000259" key="6">
    <source>
        <dbReference type="Pfam" id="PF03449"/>
    </source>
</evidence>
<dbReference type="GO" id="GO:0032784">
    <property type="term" value="P:regulation of DNA-templated transcription elongation"/>
    <property type="evidence" value="ECO:0007669"/>
    <property type="project" value="InterPro"/>
</dbReference>
<dbReference type="STRING" id="1619100.UT34_C0002G0197"/>
<dbReference type="PANTHER" id="PTHR30437:SF4">
    <property type="entry name" value="TRANSCRIPTION ELONGATION FACTOR GREA"/>
    <property type="match status" value="1"/>
</dbReference>
<protein>
    <submittedName>
        <fullName evidence="7">Transcription elongation factor GreA</fullName>
    </submittedName>
</protein>
<dbReference type="InterPro" id="IPR022691">
    <property type="entry name" value="Tscrpt_elong_fac_GreA/B_N"/>
</dbReference>
<feature type="coiled-coil region" evidence="4">
    <location>
        <begin position="7"/>
        <end position="34"/>
    </location>
</feature>
<dbReference type="SUPFAM" id="SSF46557">
    <property type="entry name" value="GreA transcript cleavage protein, N-terminal domain"/>
    <property type="match status" value="1"/>
</dbReference>
<feature type="domain" description="Transcription elongation factor GreA/GreB N-terminal" evidence="6">
    <location>
        <begin position="8"/>
        <end position="77"/>
    </location>
</feature>
<keyword evidence="7" id="KW-0251">Elongation factor</keyword>
<keyword evidence="4" id="KW-0175">Coiled coil</keyword>
<dbReference type="GO" id="GO:0006354">
    <property type="term" value="P:DNA-templated transcription elongation"/>
    <property type="evidence" value="ECO:0007669"/>
    <property type="project" value="TreeGrafter"/>
</dbReference>
<dbReference type="InterPro" id="IPR036953">
    <property type="entry name" value="GreA/GreB_C_sf"/>
</dbReference>